<dbReference type="Proteomes" id="UP001244011">
    <property type="component" value="Unassembled WGS sequence"/>
</dbReference>
<gene>
    <name evidence="3" type="ORF">QBC33DRAFT_563455</name>
</gene>
<dbReference type="PANTHER" id="PTHR45348">
    <property type="entry name" value="HYPOTHETICAL OXIDOREDUCTASE (EUROFUNG)"/>
    <property type="match status" value="1"/>
</dbReference>
<evidence type="ECO:0000256" key="1">
    <source>
        <dbReference type="ARBA" id="ARBA00008072"/>
    </source>
</evidence>
<protein>
    <submittedName>
        <fullName evidence="3">Uncharacterized protein</fullName>
    </submittedName>
</protein>
<evidence type="ECO:0000256" key="2">
    <source>
        <dbReference type="ARBA" id="ARBA00023002"/>
    </source>
</evidence>
<dbReference type="AlphaFoldDB" id="A0AAJ0FI30"/>
<dbReference type="InterPro" id="IPR011032">
    <property type="entry name" value="GroES-like_sf"/>
</dbReference>
<dbReference type="GeneID" id="85313474"/>
<accession>A0AAJ0FI30</accession>
<dbReference type="GO" id="GO:0016651">
    <property type="term" value="F:oxidoreductase activity, acting on NAD(P)H"/>
    <property type="evidence" value="ECO:0007669"/>
    <property type="project" value="InterPro"/>
</dbReference>
<organism evidence="3 4">
    <name type="scientific">Phialemonium atrogriseum</name>
    <dbReference type="NCBI Taxonomy" id="1093897"/>
    <lineage>
        <taxon>Eukaryota</taxon>
        <taxon>Fungi</taxon>
        <taxon>Dikarya</taxon>
        <taxon>Ascomycota</taxon>
        <taxon>Pezizomycotina</taxon>
        <taxon>Sordariomycetes</taxon>
        <taxon>Sordariomycetidae</taxon>
        <taxon>Cephalothecales</taxon>
        <taxon>Cephalothecaceae</taxon>
        <taxon>Phialemonium</taxon>
    </lineage>
</organism>
<evidence type="ECO:0000313" key="3">
    <source>
        <dbReference type="EMBL" id="KAK1762854.1"/>
    </source>
</evidence>
<dbReference type="Gene3D" id="3.90.180.10">
    <property type="entry name" value="Medium-chain alcohol dehydrogenases, catalytic domain"/>
    <property type="match status" value="1"/>
</dbReference>
<dbReference type="SUPFAM" id="SSF50129">
    <property type="entry name" value="GroES-like"/>
    <property type="match status" value="1"/>
</dbReference>
<keyword evidence="2" id="KW-0560">Oxidoreductase</keyword>
<sequence length="121" mass="13118">MDKLPKAHLAIIGDDHGRLKLLDQIEIPDLEDDMVLVQTRAVAFSPVDVKMSCLLASAGARTRSLWEGTDVGVVRTPDHMSFEEASTLGTGTGTVRLALFQNLQIPGWPARPAMEPKKALA</sequence>
<dbReference type="EMBL" id="MU839033">
    <property type="protein sequence ID" value="KAK1762854.1"/>
    <property type="molecule type" value="Genomic_DNA"/>
</dbReference>
<keyword evidence="4" id="KW-1185">Reference proteome</keyword>
<dbReference type="PANTHER" id="PTHR45348:SF1">
    <property type="entry name" value="TRANS-ENOYL REDUCTASE STHE"/>
    <property type="match status" value="1"/>
</dbReference>
<dbReference type="InterPro" id="IPR047122">
    <property type="entry name" value="Trans-enoyl_RdTase-like"/>
</dbReference>
<reference evidence="3" key="1">
    <citation type="submission" date="2023-06" db="EMBL/GenBank/DDBJ databases">
        <title>Genome-scale phylogeny and comparative genomics of the fungal order Sordariales.</title>
        <authorList>
            <consortium name="Lawrence Berkeley National Laboratory"/>
            <person name="Hensen N."/>
            <person name="Bonometti L."/>
            <person name="Westerberg I."/>
            <person name="Brannstrom I.O."/>
            <person name="Guillou S."/>
            <person name="Cros-Aarteil S."/>
            <person name="Calhoun S."/>
            <person name="Haridas S."/>
            <person name="Kuo A."/>
            <person name="Mondo S."/>
            <person name="Pangilinan J."/>
            <person name="Riley R."/>
            <person name="Labutti K."/>
            <person name="Andreopoulos B."/>
            <person name="Lipzen A."/>
            <person name="Chen C."/>
            <person name="Yanf M."/>
            <person name="Daum C."/>
            <person name="Ng V."/>
            <person name="Clum A."/>
            <person name="Steindorff A."/>
            <person name="Ohm R."/>
            <person name="Martin F."/>
            <person name="Silar P."/>
            <person name="Natvig D."/>
            <person name="Lalanne C."/>
            <person name="Gautier V."/>
            <person name="Ament-Velasquez S.L."/>
            <person name="Kruys A."/>
            <person name="Hutchinson M.I."/>
            <person name="Powell A.J."/>
            <person name="Barry K."/>
            <person name="Miller A.N."/>
            <person name="Grigoriev I.V."/>
            <person name="Debuchy R."/>
            <person name="Gladieux P."/>
            <person name="Thoren M.H."/>
            <person name="Johannesson H."/>
        </authorList>
    </citation>
    <scope>NUCLEOTIDE SEQUENCE</scope>
    <source>
        <strain evidence="3">8032-3</strain>
    </source>
</reference>
<comment type="similarity">
    <text evidence="1">Belongs to the zinc-containing alcohol dehydrogenase family.</text>
</comment>
<evidence type="ECO:0000313" key="4">
    <source>
        <dbReference type="Proteomes" id="UP001244011"/>
    </source>
</evidence>
<dbReference type="RefSeq" id="XP_060279067.1">
    <property type="nucleotide sequence ID" value="XM_060430287.1"/>
</dbReference>
<comment type="caution">
    <text evidence="3">The sequence shown here is derived from an EMBL/GenBank/DDBJ whole genome shotgun (WGS) entry which is preliminary data.</text>
</comment>
<name>A0AAJ0FI30_9PEZI</name>
<proteinExistence type="inferred from homology"/>